<name>A0A067RL38_ZOONE</name>
<sequence length="48" mass="5290">MNMEFTMRSCMQPVNPLVTGASFGAKNCGGIPARCSHELALVFYKIHM</sequence>
<protein>
    <submittedName>
        <fullName evidence="1">Uncharacterized protein</fullName>
    </submittedName>
</protein>
<dbReference type="InParanoid" id="A0A067RL38"/>
<reference evidence="1 2" key="1">
    <citation type="journal article" date="2014" name="Nat. Commun.">
        <title>Molecular traces of alternative social organization in a termite genome.</title>
        <authorList>
            <person name="Terrapon N."/>
            <person name="Li C."/>
            <person name="Robertson H.M."/>
            <person name="Ji L."/>
            <person name="Meng X."/>
            <person name="Booth W."/>
            <person name="Chen Z."/>
            <person name="Childers C.P."/>
            <person name="Glastad K.M."/>
            <person name="Gokhale K."/>
            <person name="Gowin J."/>
            <person name="Gronenberg W."/>
            <person name="Hermansen R.A."/>
            <person name="Hu H."/>
            <person name="Hunt B.G."/>
            <person name="Huylmans A.K."/>
            <person name="Khalil S.M."/>
            <person name="Mitchell R.D."/>
            <person name="Munoz-Torres M.C."/>
            <person name="Mustard J.A."/>
            <person name="Pan H."/>
            <person name="Reese J.T."/>
            <person name="Scharf M.E."/>
            <person name="Sun F."/>
            <person name="Vogel H."/>
            <person name="Xiao J."/>
            <person name="Yang W."/>
            <person name="Yang Z."/>
            <person name="Yang Z."/>
            <person name="Zhou J."/>
            <person name="Zhu J."/>
            <person name="Brent C.S."/>
            <person name="Elsik C.G."/>
            <person name="Goodisman M.A."/>
            <person name="Liberles D.A."/>
            <person name="Roe R.M."/>
            <person name="Vargo E.L."/>
            <person name="Vilcinskas A."/>
            <person name="Wang J."/>
            <person name="Bornberg-Bauer E."/>
            <person name="Korb J."/>
            <person name="Zhang G."/>
            <person name="Liebig J."/>
        </authorList>
    </citation>
    <scope>NUCLEOTIDE SEQUENCE [LARGE SCALE GENOMIC DNA]</scope>
    <source>
        <tissue evidence="1">Whole organism</tissue>
    </source>
</reference>
<gene>
    <name evidence="1" type="ORF">L798_03953</name>
</gene>
<dbReference type="AlphaFoldDB" id="A0A067RL38"/>
<evidence type="ECO:0000313" key="1">
    <source>
        <dbReference type="EMBL" id="KDR21320.1"/>
    </source>
</evidence>
<evidence type="ECO:0000313" key="2">
    <source>
        <dbReference type="Proteomes" id="UP000027135"/>
    </source>
</evidence>
<accession>A0A067RL38</accession>
<keyword evidence="2" id="KW-1185">Reference proteome</keyword>
<organism evidence="1 2">
    <name type="scientific">Zootermopsis nevadensis</name>
    <name type="common">Dampwood termite</name>
    <dbReference type="NCBI Taxonomy" id="136037"/>
    <lineage>
        <taxon>Eukaryota</taxon>
        <taxon>Metazoa</taxon>
        <taxon>Ecdysozoa</taxon>
        <taxon>Arthropoda</taxon>
        <taxon>Hexapoda</taxon>
        <taxon>Insecta</taxon>
        <taxon>Pterygota</taxon>
        <taxon>Neoptera</taxon>
        <taxon>Polyneoptera</taxon>
        <taxon>Dictyoptera</taxon>
        <taxon>Blattodea</taxon>
        <taxon>Blattoidea</taxon>
        <taxon>Termitoidae</taxon>
        <taxon>Termopsidae</taxon>
        <taxon>Zootermopsis</taxon>
    </lineage>
</organism>
<proteinExistence type="predicted"/>
<dbReference type="Proteomes" id="UP000027135">
    <property type="component" value="Unassembled WGS sequence"/>
</dbReference>
<dbReference type="EMBL" id="KK852561">
    <property type="protein sequence ID" value="KDR21320.1"/>
    <property type="molecule type" value="Genomic_DNA"/>
</dbReference>